<dbReference type="CDD" id="cd05237">
    <property type="entry name" value="UDP_invert_4-6DH_SDR_e"/>
    <property type="match status" value="1"/>
</dbReference>
<dbReference type="PANTHER" id="PTHR43318:SF1">
    <property type="entry name" value="POLYSACCHARIDE BIOSYNTHESIS PROTEIN EPSC-RELATED"/>
    <property type="match status" value="1"/>
</dbReference>
<dbReference type="InterPro" id="IPR051203">
    <property type="entry name" value="Polysaccharide_Synthase-Rel"/>
</dbReference>
<evidence type="ECO:0000313" key="4">
    <source>
        <dbReference type="Proteomes" id="UP000535908"/>
    </source>
</evidence>
<organism evidence="3 4">
    <name type="scientific">Listeria grandensis</name>
    <dbReference type="NCBI Taxonomy" id="1494963"/>
    <lineage>
        <taxon>Bacteria</taxon>
        <taxon>Bacillati</taxon>
        <taxon>Bacillota</taxon>
        <taxon>Bacilli</taxon>
        <taxon>Bacillales</taxon>
        <taxon>Listeriaceae</taxon>
        <taxon>Listeria</taxon>
    </lineage>
</organism>
<dbReference type="EMBL" id="JAARWN010000013">
    <property type="protein sequence ID" value="MBC1937131.1"/>
    <property type="molecule type" value="Genomic_DNA"/>
</dbReference>
<dbReference type="PANTHER" id="PTHR43318">
    <property type="entry name" value="UDP-N-ACETYLGLUCOSAMINE 4,6-DEHYDRATASE"/>
    <property type="match status" value="1"/>
</dbReference>
<evidence type="ECO:0000259" key="2">
    <source>
        <dbReference type="Pfam" id="PF02719"/>
    </source>
</evidence>
<feature type="domain" description="Polysaccharide biosynthesis protein CapD-like" evidence="2">
    <location>
        <begin position="147"/>
        <end position="423"/>
    </location>
</feature>
<evidence type="ECO:0000313" key="3">
    <source>
        <dbReference type="EMBL" id="MBC1937131.1"/>
    </source>
</evidence>
<reference evidence="3 4" key="1">
    <citation type="submission" date="2020-03" db="EMBL/GenBank/DDBJ databases">
        <title>Soil Listeria distribution.</title>
        <authorList>
            <person name="Liao J."/>
            <person name="Wiedmann M."/>
        </authorList>
    </citation>
    <scope>NUCLEOTIDE SEQUENCE [LARGE SCALE GENOMIC DNA]</scope>
    <source>
        <strain evidence="3 4">FSL L7-0741</strain>
    </source>
</reference>
<proteinExistence type="inferred from homology"/>
<comment type="similarity">
    <text evidence="1">Belongs to the polysaccharide synthase family.</text>
</comment>
<dbReference type="AlphaFoldDB" id="A0A7X0Y525"/>
<dbReference type="RefSeq" id="WP_185410658.1">
    <property type="nucleotide sequence ID" value="NZ_JAARRE010000010.1"/>
</dbReference>
<dbReference type="InterPro" id="IPR003869">
    <property type="entry name" value="Polysac_CapD-like"/>
</dbReference>
<accession>A0A7X0Y525</accession>
<dbReference type="Gene3D" id="3.40.50.720">
    <property type="entry name" value="NAD(P)-binding Rossmann-like Domain"/>
    <property type="match status" value="2"/>
</dbReference>
<comment type="caution">
    <text evidence="3">The sequence shown here is derived from an EMBL/GenBank/DDBJ whole genome shotgun (WGS) entry which is preliminary data.</text>
</comment>
<dbReference type="Pfam" id="PF02719">
    <property type="entry name" value="Polysacc_synt_2"/>
    <property type="match status" value="1"/>
</dbReference>
<gene>
    <name evidence="3" type="ORF">HCA69_12185</name>
</gene>
<dbReference type="SUPFAM" id="SSF51735">
    <property type="entry name" value="NAD(P)-binding Rossmann-fold domains"/>
    <property type="match status" value="2"/>
</dbReference>
<name>A0A7X0Y525_9LIST</name>
<dbReference type="InterPro" id="IPR036291">
    <property type="entry name" value="NAD(P)-bd_dom_sf"/>
</dbReference>
<evidence type="ECO:0000256" key="1">
    <source>
        <dbReference type="ARBA" id="ARBA00007430"/>
    </source>
</evidence>
<sequence>MDLTRKNTLIIGAGSGGEFVIQQLKKKKNSEYVPVAILDDNPDKWNTKLQGVLVVGGLEDIHRCMKAYQIEHIILAIPTLSNAKQKEIICQVGVYDATFFILPAVFSAKQNQKIVIPELNYSDLIQNRSEFQLHYQEVHQEMRQKTVLITGAGGSIGSEIACQILKCQPKKLILLGHGEGSIFQIGKKLEQEKKRDASQVDLISVIADVSDMDQMTRIFEQHEPNIVYHAAAHKHVPLMESNVHEAVKNNVIGTYNVIQASKLVAVEKFVMVSTDKAVNPKNVMGASKRLAEKLTLEIDTSSKTRCSVVRFGNVLGSRGSVFPTLWEQIHQGLPLTITNPEMKRYFMTIPEASKLVISASMLERRNAIFVLDMGEQLGLDTMVDQLITLSGRNKQDVVMEVVGVRPGEKMSEELFNEAEFSSKVGDKIYEGNYYTRVEELHAIKGLMATYKRMDNELLHQRLLALANQQNSPQNLSIEV</sequence>
<protein>
    <submittedName>
        <fullName evidence="3">Polysaccharide biosynthesis protein</fullName>
    </submittedName>
</protein>
<dbReference type="Pfam" id="PF13727">
    <property type="entry name" value="CoA_binding_3"/>
    <property type="match status" value="1"/>
</dbReference>
<dbReference type="Proteomes" id="UP000535908">
    <property type="component" value="Unassembled WGS sequence"/>
</dbReference>